<evidence type="ECO:0000313" key="17">
    <source>
        <dbReference type="Proteomes" id="UP000751190"/>
    </source>
</evidence>
<dbReference type="GO" id="GO:0004519">
    <property type="term" value="F:endonuclease activity"/>
    <property type="evidence" value="ECO:0007669"/>
    <property type="project" value="UniProtKB-KW"/>
</dbReference>
<feature type="compositionally biased region" description="Basic and acidic residues" evidence="14">
    <location>
        <begin position="520"/>
        <end position="529"/>
    </location>
</feature>
<evidence type="ECO:0000256" key="4">
    <source>
        <dbReference type="ARBA" id="ARBA00022722"/>
    </source>
</evidence>
<evidence type="ECO:0000259" key="15">
    <source>
        <dbReference type="PROSITE" id="PS52044"/>
    </source>
</evidence>
<keyword evidence="6" id="KW-0677">Repeat</keyword>
<feature type="region of interest" description="Disordered" evidence="14">
    <location>
        <begin position="496"/>
        <end position="529"/>
    </location>
</feature>
<organism evidence="16 17">
    <name type="scientific">Diacronema lutheri</name>
    <name type="common">Unicellular marine alga</name>
    <name type="synonym">Monochrysis lutheri</name>
    <dbReference type="NCBI Taxonomy" id="2081491"/>
    <lineage>
        <taxon>Eukaryota</taxon>
        <taxon>Haptista</taxon>
        <taxon>Haptophyta</taxon>
        <taxon>Pavlovophyceae</taxon>
        <taxon>Pavlovales</taxon>
        <taxon>Pavlovaceae</taxon>
        <taxon>Diacronema</taxon>
    </lineage>
</organism>
<evidence type="ECO:0000256" key="10">
    <source>
        <dbReference type="ARBA" id="ARBA00022833"/>
    </source>
</evidence>
<comment type="similarity">
    <text evidence="2 13">Belongs to the ANKZF1/VMS1 family.</text>
</comment>
<evidence type="ECO:0000256" key="1">
    <source>
        <dbReference type="ARBA" id="ARBA00004496"/>
    </source>
</evidence>
<dbReference type="GO" id="GO:0016787">
    <property type="term" value="F:hydrolase activity"/>
    <property type="evidence" value="ECO:0007669"/>
    <property type="project" value="UniProtKB-KW"/>
</dbReference>
<name>A0A8J5XLB8_DIALT</name>
<evidence type="ECO:0000256" key="12">
    <source>
        <dbReference type="ARBA" id="ARBA00023054"/>
    </source>
</evidence>
<dbReference type="EMBL" id="JAGTXO010000015">
    <property type="protein sequence ID" value="KAG8463727.1"/>
    <property type="molecule type" value="Genomic_DNA"/>
</dbReference>
<dbReference type="GO" id="GO:0005737">
    <property type="term" value="C:cytoplasm"/>
    <property type="evidence" value="ECO:0007669"/>
    <property type="project" value="UniProtKB-SubCell"/>
</dbReference>
<feature type="region of interest" description="Disordered" evidence="14">
    <location>
        <begin position="116"/>
        <end position="151"/>
    </location>
</feature>
<feature type="region of interest" description="Disordered" evidence="14">
    <location>
        <begin position="367"/>
        <end position="432"/>
    </location>
</feature>
<protein>
    <recommendedName>
        <fullName evidence="15">VLRF1 domain-containing protein</fullName>
    </recommendedName>
</protein>
<keyword evidence="5" id="KW-0479">Metal-binding</keyword>
<feature type="region of interest" description="Disordered" evidence="14">
    <location>
        <begin position="37"/>
        <end position="58"/>
    </location>
</feature>
<keyword evidence="8" id="KW-0863">Zinc-finger</keyword>
<dbReference type="Pfam" id="PF18716">
    <property type="entry name" value="VATC"/>
    <property type="match status" value="1"/>
</dbReference>
<evidence type="ECO:0000256" key="6">
    <source>
        <dbReference type="ARBA" id="ARBA00022737"/>
    </source>
</evidence>
<gene>
    <name evidence="16" type="ORF">KFE25_004000</name>
</gene>
<evidence type="ECO:0000256" key="8">
    <source>
        <dbReference type="ARBA" id="ARBA00022771"/>
    </source>
</evidence>
<dbReference type="PANTHER" id="PTHR16036:SF2">
    <property type="entry name" value="TRNA ENDONUCLEASE ANKZF1"/>
    <property type="match status" value="1"/>
</dbReference>
<feature type="region of interest" description="Disordered" evidence="14">
    <location>
        <begin position="1"/>
        <end position="25"/>
    </location>
</feature>
<dbReference type="InterPro" id="IPR041175">
    <property type="entry name" value="VLRF1/Vms1"/>
</dbReference>
<keyword evidence="3 13" id="KW-0963">Cytoplasm</keyword>
<evidence type="ECO:0000256" key="2">
    <source>
        <dbReference type="ARBA" id="ARBA00009262"/>
    </source>
</evidence>
<evidence type="ECO:0000313" key="16">
    <source>
        <dbReference type="EMBL" id="KAG8463727.1"/>
    </source>
</evidence>
<dbReference type="GO" id="GO:0008270">
    <property type="term" value="F:zinc ion binding"/>
    <property type="evidence" value="ECO:0007669"/>
    <property type="project" value="UniProtKB-KW"/>
</dbReference>
<reference evidence="16" key="1">
    <citation type="submission" date="2021-05" db="EMBL/GenBank/DDBJ databases">
        <title>The genome of the haptophyte Pavlova lutheri (Diacronema luteri, Pavlovales) - a model for lipid biosynthesis in eukaryotic algae.</title>
        <authorList>
            <person name="Hulatt C.J."/>
            <person name="Posewitz M.C."/>
        </authorList>
    </citation>
    <scope>NUCLEOTIDE SEQUENCE</scope>
    <source>
        <strain evidence="16">NIVA-4/92</strain>
    </source>
</reference>
<keyword evidence="11" id="KW-0040">ANK repeat</keyword>
<keyword evidence="12" id="KW-0175">Coiled coil</keyword>
<dbReference type="GO" id="GO:0036503">
    <property type="term" value="P:ERAD pathway"/>
    <property type="evidence" value="ECO:0007669"/>
    <property type="project" value="TreeGrafter"/>
</dbReference>
<sequence length="663" mass="69817">MLLTDLGRGGLAELAPPGACDEPAEPQPAEIARLRSAGALAAPPTPGATDSAAPVAEPAEHDGSCVCHVSGGVRFATLDEFKAHCRSDWYRYNLKRRTKSLPPVSEEQFDALVDGGADLGEISGSDESDDERDDERDESGGSVAGREAKRPIVTFTHRPSGMLVSVWRCVLAPGAAADATPARALPPLGETVDRLAAGAHWLVLLSRGGHFAAAVVRLVPLKNPPTPDAAGALPSKPCAQLVVIAHRCLHRYVTRRKAGGRQSVADGAKSIKSVGSSLRRHNEVMLTHDIRETLANWHSEFVRTAQLIFHQAPGPANAAALFGGGADAPLSRADPRVRGIPFITNRPTLAEATRAAQRLAHVDVRAPAPAADADADAEVRRARARKPSAPGAGARPGGGRSEGGAAAPVAEPPAAADEPMPPAELHEAARDGDAQRVAELLAAGADPTIRHPAFMAKVAYDVTDSREVRNAFRRRMADAPDEWDWKAAKVPSALTEDLEASKADKDKARERERKKRREREKKEAKLKQQHEAAALAEQLAAACAGTDADAIDALAARAAELGVDDGAARARAAQLRHEQDAFANPEARRRREAAARAAALEKRLGLAPTAAGGEAGASAAAGAGEPTGARCDWCGKPLPAQSFARHVFRYCTTACVHAHSKQL</sequence>
<dbReference type="InterPro" id="IPR047139">
    <property type="entry name" value="ANKZ1/VMS1"/>
</dbReference>
<comment type="subcellular location">
    <subcellularLocation>
        <location evidence="1">Cytoplasm</location>
    </subcellularLocation>
</comment>
<accession>A0A8J5XLB8</accession>
<feature type="active site" evidence="13">
    <location>
        <position position="262"/>
    </location>
</feature>
<keyword evidence="9 13" id="KW-0378">Hydrolase</keyword>
<feature type="compositionally biased region" description="Acidic residues" evidence="14">
    <location>
        <begin position="124"/>
        <end position="137"/>
    </location>
</feature>
<feature type="compositionally biased region" description="Basic and acidic residues" evidence="14">
    <location>
        <begin position="499"/>
        <end position="511"/>
    </location>
</feature>
<comment type="caution">
    <text evidence="16">The sequence shown here is derived from an EMBL/GenBank/DDBJ whole genome shotgun (WGS) entry which is preliminary data.</text>
</comment>
<dbReference type="AlphaFoldDB" id="A0A8J5XLB8"/>
<proteinExistence type="inferred from homology"/>
<feature type="compositionally biased region" description="Low complexity" evidence="14">
    <location>
        <begin position="403"/>
        <end position="418"/>
    </location>
</feature>
<evidence type="ECO:0000256" key="11">
    <source>
        <dbReference type="ARBA" id="ARBA00023043"/>
    </source>
</evidence>
<dbReference type="PANTHER" id="PTHR16036">
    <property type="entry name" value="ANKYRIN REPEAT AND ZINC FINGER DOMAIN-CONTAINING PROTEIN 1"/>
    <property type="match status" value="1"/>
</dbReference>
<feature type="domain" description="VLRF1" evidence="15">
    <location>
        <begin position="197"/>
        <end position="362"/>
    </location>
</feature>
<dbReference type="OMA" id="GPHIFMC"/>
<comment type="domain">
    <text evidence="13">The VLRF1 domain mediates binding to the 60S ribosomal subunit.</text>
</comment>
<evidence type="ECO:0000256" key="14">
    <source>
        <dbReference type="SAM" id="MobiDB-lite"/>
    </source>
</evidence>
<keyword evidence="10" id="KW-0862">Zinc</keyword>
<dbReference type="Pfam" id="PF18826">
    <property type="entry name" value="bVLRF1"/>
    <property type="match status" value="1"/>
</dbReference>
<dbReference type="InterPro" id="IPR041540">
    <property type="entry name" value="VATC"/>
</dbReference>
<dbReference type="Proteomes" id="UP000751190">
    <property type="component" value="Unassembled WGS sequence"/>
</dbReference>
<evidence type="ECO:0000256" key="13">
    <source>
        <dbReference type="PROSITE-ProRule" id="PRU01389"/>
    </source>
</evidence>
<evidence type="ECO:0000256" key="7">
    <source>
        <dbReference type="ARBA" id="ARBA00022759"/>
    </source>
</evidence>
<evidence type="ECO:0000256" key="5">
    <source>
        <dbReference type="ARBA" id="ARBA00022723"/>
    </source>
</evidence>
<keyword evidence="4 13" id="KW-0540">Nuclease</keyword>
<dbReference type="PROSITE" id="PS52044">
    <property type="entry name" value="VLRF1"/>
    <property type="match status" value="1"/>
</dbReference>
<evidence type="ECO:0000256" key="3">
    <source>
        <dbReference type="ARBA" id="ARBA00022490"/>
    </source>
</evidence>
<keyword evidence="7 13" id="KW-0255">Endonuclease</keyword>
<dbReference type="OrthoDB" id="429841at2759"/>
<keyword evidence="17" id="KW-1185">Reference proteome</keyword>
<evidence type="ECO:0000256" key="9">
    <source>
        <dbReference type="ARBA" id="ARBA00022801"/>
    </source>
</evidence>